<evidence type="ECO:0008006" key="4">
    <source>
        <dbReference type="Google" id="ProtNLM"/>
    </source>
</evidence>
<sequence length="86" mass="9852">MTGLFFGVYCSEVATAEGRVDELLEDGKGTEDWGPYRRELFRRIYKKEASDNESILDLKRKTQWGFFALTIFALLFIGVLSFSGMI</sequence>
<proteinExistence type="predicted"/>
<keyword evidence="1" id="KW-1133">Transmembrane helix</keyword>
<keyword evidence="1" id="KW-0812">Transmembrane</keyword>
<evidence type="ECO:0000256" key="1">
    <source>
        <dbReference type="SAM" id="Phobius"/>
    </source>
</evidence>
<dbReference type="EMBL" id="WWCO01000014">
    <property type="protein sequence ID" value="MYM36423.1"/>
    <property type="molecule type" value="Genomic_DNA"/>
</dbReference>
<reference evidence="2 3" key="1">
    <citation type="submission" date="2019-12" db="EMBL/GenBank/DDBJ databases">
        <title>Novel species isolated from a subtropical stream in China.</title>
        <authorList>
            <person name="Lu H."/>
        </authorList>
    </citation>
    <scope>NUCLEOTIDE SEQUENCE [LARGE SCALE GENOMIC DNA]</scope>
    <source>
        <strain evidence="2 3">FT94W</strain>
    </source>
</reference>
<comment type="caution">
    <text evidence="2">The sequence shown here is derived from an EMBL/GenBank/DDBJ whole genome shotgun (WGS) entry which is preliminary data.</text>
</comment>
<keyword evidence="3" id="KW-1185">Reference proteome</keyword>
<name>A0ABW9VAI9_9BURK</name>
<evidence type="ECO:0000313" key="3">
    <source>
        <dbReference type="Proteomes" id="UP000449678"/>
    </source>
</evidence>
<keyword evidence="1" id="KW-0472">Membrane</keyword>
<organism evidence="2 3">
    <name type="scientific">Duganella lactea</name>
    <dbReference type="NCBI Taxonomy" id="2692173"/>
    <lineage>
        <taxon>Bacteria</taxon>
        <taxon>Pseudomonadati</taxon>
        <taxon>Pseudomonadota</taxon>
        <taxon>Betaproteobacteria</taxon>
        <taxon>Burkholderiales</taxon>
        <taxon>Oxalobacteraceae</taxon>
        <taxon>Telluria group</taxon>
        <taxon>Duganella</taxon>
    </lineage>
</organism>
<gene>
    <name evidence="2" type="ORF">GTP38_19015</name>
</gene>
<dbReference type="Proteomes" id="UP000449678">
    <property type="component" value="Unassembled WGS sequence"/>
</dbReference>
<dbReference type="RefSeq" id="WP_160991787.1">
    <property type="nucleotide sequence ID" value="NZ_WWCO01000014.1"/>
</dbReference>
<protein>
    <recommendedName>
        <fullName evidence="4">DUF2970 domain-containing protein</fullName>
    </recommendedName>
</protein>
<accession>A0ABW9VAI9</accession>
<evidence type="ECO:0000313" key="2">
    <source>
        <dbReference type="EMBL" id="MYM36423.1"/>
    </source>
</evidence>
<feature type="transmembrane region" description="Helical" evidence="1">
    <location>
        <begin position="64"/>
        <end position="85"/>
    </location>
</feature>